<feature type="region of interest" description="Disordered" evidence="1">
    <location>
        <begin position="886"/>
        <end position="957"/>
    </location>
</feature>
<feature type="compositionally biased region" description="Polar residues" evidence="1">
    <location>
        <begin position="27"/>
        <end position="45"/>
    </location>
</feature>
<feature type="compositionally biased region" description="Low complexity" evidence="1">
    <location>
        <begin position="611"/>
        <end position="625"/>
    </location>
</feature>
<feature type="compositionally biased region" description="Basic residues" evidence="1">
    <location>
        <begin position="720"/>
        <end position="729"/>
    </location>
</feature>
<feature type="compositionally biased region" description="Basic and acidic residues" evidence="1">
    <location>
        <begin position="113"/>
        <end position="132"/>
    </location>
</feature>
<feature type="compositionally biased region" description="Basic and acidic residues" evidence="1">
    <location>
        <begin position="1033"/>
        <end position="1046"/>
    </location>
</feature>
<feature type="compositionally biased region" description="Polar residues" evidence="1">
    <location>
        <begin position="1146"/>
        <end position="1157"/>
    </location>
</feature>
<feature type="compositionally biased region" description="Polar residues" evidence="1">
    <location>
        <begin position="626"/>
        <end position="651"/>
    </location>
</feature>
<feature type="compositionally biased region" description="Basic and acidic residues" evidence="1">
    <location>
        <begin position="92"/>
        <end position="106"/>
    </location>
</feature>
<feature type="region of interest" description="Disordered" evidence="1">
    <location>
        <begin position="1110"/>
        <end position="1157"/>
    </location>
</feature>
<feature type="region of interest" description="Disordered" evidence="1">
    <location>
        <begin position="568"/>
        <end position="671"/>
    </location>
</feature>
<feature type="compositionally biased region" description="Basic and acidic residues" evidence="1">
    <location>
        <begin position="922"/>
        <end position="940"/>
    </location>
</feature>
<feature type="compositionally biased region" description="Low complexity" evidence="1">
    <location>
        <begin position="395"/>
        <end position="416"/>
    </location>
</feature>
<dbReference type="EMBL" id="OC318337">
    <property type="protein sequence ID" value="CAD7401566.1"/>
    <property type="molecule type" value="Genomic_DNA"/>
</dbReference>
<feature type="region of interest" description="Disordered" evidence="1">
    <location>
        <begin position="355"/>
        <end position="378"/>
    </location>
</feature>
<feature type="compositionally biased region" description="Low complexity" evidence="1">
    <location>
        <begin position="733"/>
        <end position="744"/>
    </location>
</feature>
<feature type="compositionally biased region" description="Basic and acidic residues" evidence="1">
    <location>
        <begin position="1009"/>
        <end position="1022"/>
    </location>
</feature>
<feature type="compositionally biased region" description="Basic and acidic residues" evidence="1">
    <location>
        <begin position="359"/>
        <end position="375"/>
    </location>
</feature>
<feature type="compositionally biased region" description="Low complexity" evidence="1">
    <location>
        <begin position="534"/>
        <end position="543"/>
    </location>
</feature>
<feature type="compositionally biased region" description="Basic and acidic residues" evidence="1">
    <location>
        <begin position="417"/>
        <end position="427"/>
    </location>
</feature>
<feature type="region of interest" description="Disordered" evidence="1">
    <location>
        <begin position="527"/>
        <end position="556"/>
    </location>
</feature>
<feature type="compositionally biased region" description="Low complexity" evidence="1">
    <location>
        <begin position="217"/>
        <end position="260"/>
    </location>
</feature>
<feature type="compositionally biased region" description="Basic and acidic residues" evidence="1">
    <location>
        <begin position="261"/>
        <end position="270"/>
    </location>
</feature>
<feature type="compositionally biased region" description="Basic and acidic residues" evidence="1">
    <location>
        <begin position="1129"/>
        <end position="1145"/>
    </location>
</feature>
<feature type="compositionally biased region" description="Low complexity" evidence="1">
    <location>
        <begin position="274"/>
        <end position="285"/>
    </location>
</feature>
<protein>
    <submittedName>
        <fullName evidence="2">Uncharacterized protein</fullName>
    </submittedName>
</protein>
<feature type="compositionally biased region" description="Basic and acidic residues" evidence="1">
    <location>
        <begin position="600"/>
        <end position="610"/>
    </location>
</feature>
<evidence type="ECO:0000256" key="1">
    <source>
        <dbReference type="SAM" id="MobiDB-lite"/>
    </source>
</evidence>
<organism evidence="2">
    <name type="scientific">Timema cristinae</name>
    <name type="common">Walking stick</name>
    <dbReference type="NCBI Taxonomy" id="61476"/>
    <lineage>
        <taxon>Eukaryota</taxon>
        <taxon>Metazoa</taxon>
        <taxon>Ecdysozoa</taxon>
        <taxon>Arthropoda</taxon>
        <taxon>Hexapoda</taxon>
        <taxon>Insecta</taxon>
        <taxon>Pterygota</taxon>
        <taxon>Neoptera</taxon>
        <taxon>Polyneoptera</taxon>
        <taxon>Phasmatodea</taxon>
        <taxon>Timematodea</taxon>
        <taxon>Timematoidea</taxon>
        <taxon>Timematidae</taxon>
        <taxon>Timema</taxon>
    </lineage>
</organism>
<feature type="compositionally biased region" description="Low complexity" evidence="1">
    <location>
        <begin position="10"/>
        <end position="26"/>
    </location>
</feature>
<evidence type="ECO:0000313" key="2">
    <source>
        <dbReference type="EMBL" id="CAD7401566.1"/>
    </source>
</evidence>
<feature type="region of interest" description="Disordered" evidence="1">
    <location>
        <begin position="978"/>
        <end position="1075"/>
    </location>
</feature>
<feature type="compositionally biased region" description="Polar residues" evidence="1">
    <location>
        <begin position="436"/>
        <end position="448"/>
    </location>
</feature>
<feature type="compositionally biased region" description="Low complexity" evidence="1">
    <location>
        <begin position="483"/>
        <end position="493"/>
    </location>
</feature>
<feature type="compositionally biased region" description="Polar residues" evidence="1">
    <location>
        <begin position="770"/>
        <end position="784"/>
    </location>
</feature>
<feature type="region of interest" description="Disordered" evidence="1">
    <location>
        <begin position="713"/>
        <end position="801"/>
    </location>
</feature>
<sequence>MNHVCLQYDSGYSRSRYGGSSSGGSSTATTPASGRTVTSCTASHKSSYTPTSPTSATSYTRDRSSNRDNVSKYSGSGSGGSSATSYLSPSGKDTKENDRLSLRDRYTSGTYPGRDRDSSRTSYRSLDRKEADAGSYVSRALTRRKSVTSRETSPESATEHSKLDRIGYNSASSTKSPYRLHGRASTYSRSTSRDTGGDTQFSSSSTPAVTPVHVPTSLRFSSSTRYGSSSVRSPVSDKSPSSYSPSVGSDRYSRSYSRSTSRQESEDTAKRKVSVTSVGSSSASVTPADESKTAVKADTSAAGNTLVDTGEVTQTTFVTVVTRGTSPTPPSTSHFLRSRRAEMARSIEKTIARPTVKPEMVDKDMQSDRGDDTARLSRYGSRITTSPWSSYLDRYGNNYSPSSRYSSRYGSYSSTKSNDKDTDKTTSEKPLVTIEKPSSTNLDVSSSDTRTRPLISDSSKRNEALLAKTKDTTFTKDMSSPANSTTNNTSSSTVDLGPMAKDVEKLKESLKEIAQQSCLIAKDLSKSKEDIPAKSSSNSSLSKYSKDKSNLNSIDVSKTNSSKNILKKVSSKADVSQPTEITKTNNSKSSSAISVSSQAKLDDSHTKEALKNTSSKSSSATSLLSEGTNMKSPPLTPSASKSLAKQGSPDLTNRKLLLPPPIPKGDAQSTVAGLKESTSLHALNKLGGPNKDFRKSALNVELTNVLQAEAFKKMQDKQRKAGKHEKKTKRSDSASSADSDPASAKGGSVPSLSDTKPSSGLLCASKSLPKLQQASSADESSITVENPLRPPVSPRSQAKTDEAKSFLMRALAPVTNLFRGKAQDQVDNISCENSTEDISRADSVQSLNKLERAKNKFKLRKQESGERAWWLDSNPNIPEGVQRIMSSSSLNKHHDSDEESQKSKDPKNIKNNTLGSSIKSEMSNKEEEIRKYKLRHEQSGEKASWTGSAGDIPEGINKLRSNKSLSEFLQNEIKAKVQTLGKGEDSSEELSEEDTSNEDESAILASNSDGKKQDRAGKEPKLPKFPLSLPTLKGEEVQRTQTEDTGRQSPYDNLQDGGKTIEKQTKNTARPMAKRPKNLPLFIGTHTNIDDILGSAATLVNPLIGLSKLRRGLEEKQDSEDDDDDSEDDKLPVKEVKPTQVKIHDSTAQTPHVQRVG</sequence>
<feature type="compositionally biased region" description="Low complexity" evidence="1">
    <location>
        <begin position="581"/>
        <end position="597"/>
    </location>
</feature>
<proteinExistence type="predicted"/>
<feature type="compositionally biased region" description="Polar residues" evidence="1">
    <location>
        <begin position="197"/>
        <end position="208"/>
    </location>
</feature>
<feature type="region of interest" description="Disordered" evidence="1">
    <location>
        <begin position="390"/>
        <end position="497"/>
    </location>
</feature>
<feature type="compositionally biased region" description="Basic and acidic residues" evidence="1">
    <location>
        <begin position="892"/>
        <end position="908"/>
    </location>
</feature>
<feature type="region of interest" description="Disordered" evidence="1">
    <location>
        <begin position="8"/>
        <end position="296"/>
    </location>
</feature>
<reference evidence="2" key="1">
    <citation type="submission" date="2020-11" db="EMBL/GenBank/DDBJ databases">
        <authorList>
            <person name="Tran Van P."/>
        </authorList>
    </citation>
    <scope>NUCLEOTIDE SEQUENCE</scope>
</reference>
<accession>A0A7R9GXU8</accession>
<feature type="compositionally biased region" description="Basic and acidic residues" evidence="1">
    <location>
        <begin position="458"/>
        <end position="474"/>
    </location>
</feature>
<name>A0A7R9GXU8_TIMCR</name>
<feature type="compositionally biased region" description="Acidic residues" evidence="1">
    <location>
        <begin position="1117"/>
        <end position="1128"/>
    </location>
</feature>
<feature type="compositionally biased region" description="Polar residues" evidence="1">
    <location>
        <begin position="909"/>
        <end position="921"/>
    </location>
</feature>
<dbReference type="AlphaFoldDB" id="A0A7R9GXU8"/>
<feature type="compositionally biased region" description="Acidic residues" evidence="1">
    <location>
        <begin position="986"/>
        <end position="1001"/>
    </location>
</feature>
<gene>
    <name evidence="2" type="ORF">TCEB3V08_LOCUS6059</name>
</gene>
<feature type="compositionally biased region" description="Basic and acidic residues" evidence="1">
    <location>
        <begin position="60"/>
        <end position="70"/>
    </location>
</feature>
<feature type="compositionally biased region" description="Low complexity" evidence="1">
    <location>
        <begin position="46"/>
        <end position="59"/>
    </location>
</feature>
<feature type="compositionally biased region" description="Low complexity" evidence="1">
    <location>
        <begin position="71"/>
        <end position="91"/>
    </location>
</feature>